<evidence type="ECO:0000313" key="1">
    <source>
        <dbReference type="EMBL" id="MBH5333707.1"/>
    </source>
</evidence>
<keyword evidence="2" id="KW-1185">Reference proteome</keyword>
<sequence>MTTTDFADEARSRVVGLLRMARADDTLTRIRIRDYADSTPDPPVMGRDGIQTRGCGRCRRTMWRQRDAAGLIWVCAACGQVEEDGP</sequence>
<protein>
    <submittedName>
        <fullName evidence="1">Uncharacterized protein</fullName>
    </submittedName>
</protein>
<dbReference type="RefSeq" id="WP_197987489.1">
    <property type="nucleotide sequence ID" value="NZ_JACYXC010000001.1"/>
</dbReference>
<organism evidence="1 2">
    <name type="scientific">Streptomyces pactum</name>
    <dbReference type="NCBI Taxonomy" id="68249"/>
    <lineage>
        <taxon>Bacteria</taxon>
        <taxon>Bacillati</taxon>
        <taxon>Actinomycetota</taxon>
        <taxon>Actinomycetes</taxon>
        <taxon>Kitasatosporales</taxon>
        <taxon>Streptomycetaceae</taxon>
        <taxon>Streptomyces</taxon>
    </lineage>
</organism>
<reference evidence="1 2" key="1">
    <citation type="submission" date="2020-09" db="EMBL/GenBank/DDBJ databases">
        <title>Biosynthesis of the nuclear factor of activated T cells inhibitor NFAT-133 and its congeners in Streptomyces pactum.</title>
        <authorList>
            <person name="Zhou W."/>
            <person name="Posri P."/>
            <person name="Abugrain M.E."/>
            <person name="Weisberg A.J."/>
            <person name="Chang J.H."/>
            <person name="Mahmud T."/>
        </authorList>
    </citation>
    <scope>NUCLEOTIDE SEQUENCE [LARGE SCALE GENOMIC DNA]</scope>
    <source>
        <strain evidence="1 2">ATCC 27456</strain>
    </source>
</reference>
<comment type="caution">
    <text evidence="1">The sequence shown here is derived from an EMBL/GenBank/DDBJ whole genome shotgun (WGS) entry which is preliminary data.</text>
</comment>
<gene>
    <name evidence="1" type="ORF">IHE55_02360</name>
</gene>
<accession>A0ABS0NEX9</accession>
<name>A0ABS0NEX9_9ACTN</name>
<evidence type="ECO:0000313" key="2">
    <source>
        <dbReference type="Proteomes" id="UP000807371"/>
    </source>
</evidence>
<proteinExistence type="predicted"/>
<dbReference type="Proteomes" id="UP000807371">
    <property type="component" value="Unassembled WGS sequence"/>
</dbReference>
<dbReference type="EMBL" id="JACYXC010000001">
    <property type="protein sequence ID" value="MBH5333707.1"/>
    <property type="molecule type" value="Genomic_DNA"/>
</dbReference>